<organism evidence="3 4">
    <name type="scientific">Polyplosphaeria fusca</name>
    <dbReference type="NCBI Taxonomy" id="682080"/>
    <lineage>
        <taxon>Eukaryota</taxon>
        <taxon>Fungi</taxon>
        <taxon>Dikarya</taxon>
        <taxon>Ascomycota</taxon>
        <taxon>Pezizomycotina</taxon>
        <taxon>Dothideomycetes</taxon>
        <taxon>Pleosporomycetidae</taxon>
        <taxon>Pleosporales</taxon>
        <taxon>Tetraplosphaeriaceae</taxon>
        <taxon>Polyplosphaeria</taxon>
    </lineage>
</organism>
<gene>
    <name evidence="3" type="ORF">EJ04DRAFT_454187</name>
</gene>
<evidence type="ECO:0000256" key="2">
    <source>
        <dbReference type="SAM" id="SignalP"/>
    </source>
</evidence>
<dbReference type="AlphaFoldDB" id="A0A9P4V5Q0"/>
<feature type="compositionally biased region" description="Low complexity" evidence="1">
    <location>
        <begin position="80"/>
        <end position="99"/>
    </location>
</feature>
<feature type="signal peptide" evidence="2">
    <location>
        <begin position="1"/>
        <end position="18"/>
    </location>
</feature>
<sequence length="690" mass="72014">MGNLSFLGVALLAASAHAGPHKYFQRGYNSSLTSVEAEDSSTSSASFLTSSSIASTNSSTSSQASTTSSTLALSSLTGSSALSGSLSTDSTSTVTTPATRPRPSYGASNSTSRASTNSSTSTASVCGGCVLEAINPITTWFDESIPANGVVWSSVVVTETILYQITEYYDTTVTNSITVNQTKTIVGTLNQTIVHSTPTFTWEIAHHATLTLDAGPTYVAYLDLFGGLDFNPLAPETTGTDAMRILPLPTGESPVSCFNDVLNIDVAPKRTEDYTYLIQTFTDAIPESPRGSDMFVPLPSPVLEWLRQNPAIQETFGSSDIATCTQRPIPVYETIGWPVESHSSVILTTPKMFTSLPSPVHTIEVPPPPPESEAPSSSTPPPAYYSQPPRTTATSVYISTTYASTSTHLTVRDCLRKEMCSSNYEPGNPGNPGKSTERPMLPESIPDPRPTNQRPPPGATDKPRPNSYDPGHPGGQTVSIGDTAVVIRPPRPTGNNPQDPDGYHGIEFGSTTLTPGQVITTDGVIVSVPSSGGIVVDGSTISVNSNPGPTGPPVLTVGDHTVTANSQGQFVVGSQTLRPGGPAITTDGTTLSLGPSGTIAVVNGVTQTLQNVPTGPVAITVGDRTVQPTVIGGTTMFEVSSGKTLRPGTSVVVDGTTFSLPEDKPGSIVINGKTTKLTDDIPFVTLNRES</sequence>
<keyword evidence="4" id="KW-1185">Reference proteome</keyword>
<feature type="region of interest" description="Disordered" evidence="1">
    <location>
        <begin position="422"/>
        <end position="509"/>
    </location>
</feature>
<feature type="compositionally biased region" description="Low complexity" evidence="1">
    <location>
        <begin position="107"/>
        <end position="123"/>
    </location>
</feature>
<keyword evidence="2" id="KW-0732">Signal</keyword>
<proteinExistence type="predicted"/>
<feature type="compositionally biased region" description="Pro residues" evidence="1">
    <location>
        <begin position="365"/>
        <end position="383"/>
    </location>
</feature>
<feature type="non-terminal residue" evidence="3">
    <location>
        <position position="690"/>
    </location>
</feature>
<name>A0A9P4V5Q0_9PLEO</name>
<evidence type="ECO:0000313" key="3">
    <source>
        <dbReference type="EMBL" id="KAF2740907.1"/>
    </source>
</evidence>
<feature type="compositionally biased region" description="Pro residues" evidence="1">
    <location>
        <begin position="445"/>
        <end position="458"/>
    </location>
</feature>
<feature type="chain" id="PRO_5040326689" evidence="2">
    <location>
        <begin position="19"/>
        <end position="690"/>
    </location>
</feature>
<accession>A0A9P4V5Q0</accession>
<reference evidence="3" key="1">
    <citation type="journal article" date="2020" name="Stud. Mycol.">
        <title>101 Dothideomycetes genomes: a test case for predicting lifestyles and emergence of pathogens.</title>
        <authorList>
            <person name="Haridas S."/>
            <person name="Albert R."/>
            <person name="Binder M."/>
            <person name="Bloem J."/>
            <person name="Labutti K."/>
            <person name="Salamov A."/>
            <person name="Andreopoulos B."/>
            <person name="Baker S."/>
            <person name="Barry K."/>
            <person name="Bills G."/>
            <person name="Bluhm B."/>
            <person name="Cannon C."/>
            <person name="Castanera R."/>
            <person name="Culley D."/>
            <person name="Daum C."/>
            <person name="Ezra D."/>
            <person name="Gonzalez J."/>
            <person name="Henrissat B."/>
            <person name="Kuo A."/>
            <person name="Liang C."/>
            <person name="Lipzen A."/>
            <person name="Lutzoni F."/>
            <person name="Magnuson J."/>
            <person name="Mondo S."/>
            <person name="Nolan M."/>
            <person name="Ohm R."/>
            <person name="Pangilinan J."/>
            <person name="Park H.-J."/>
            <person name="Ramirez L."/>
            <person name="Alfaro M."/>
            <person name="Sun H."/>
            <person name="Tritt A."/>
            <person name="Yoshinaga Y."/>
            <person name="Zwiers L.-H."/>
            <person name="Turgeon B."/>
            <person name="Goodwin S."/>
            <person name="Spatafora J."/>
            <person name="Crous P."/>
            <person name="Grigoriev I."/>
        </authorList>
    </citation>
    <scope>NUCLEOTIDE SEQUENCE</scope>
    <source>
        <strain evidence="3">CBS 125425</strain>
    </source>
</reference>
<dbReference type="OrthoDB" id="3944128at2759"/>
<evidence type="ECO:0000256" key="1">
    <source>
        <dbReference type="SAM" id="MobiDB-lite"/>
    </source>
</evidence>
<comment type="caution">
    <text evidence="3">The sequence shown here is derived from an EMBL/GenBank/DDBJ whole genome shotgun (WGS) entry which is preliminary data.</text>
</comment>
<feature type="region of interest" description="Disordered" evidence="1">
    <location>
        <begin position="80"/>
        <end position="123"/>
    </location>
</feature>
<dbReference type="EMBL" id="ML996098">
    <property type="protein sequence ID" value="KAF2740907.1"/>
    <property type="molecule type" value="Genomic_DNA"/>
</dbReference>
<protein>
    <submittedName>
        <fullName evidence="3">Uncharacterized protein</fullName>
    </submittedName>
</protein>
<evidence type="ECO:0000313" key="4">
    <source>
        <dbReference type="Proteomes" id="UP000799444"/>
    </source>
</evidence>
<dbReference type="Proteomes" id="UP000799444">
    <property type="component" value="Unassembled WGS sequence"/>
</dbReference>
<feature type="region of interest" description="Disordered" evidence="1">
    <location>
        <begin position="358"/>
        <end position="389"/>
    </location>
</feature>